<dbReference type="EMBL" id="CP126056">
    <property type="protein sequence ID" value="WHX08767.1"/>
    <property type="molecule type" value="Genomic_DNA"/>
</dbReference>
<evidence type="ECO:0000313" key="1">
    <source>
        <dbReference type="EMBL" id="TDA75330.1"/>
    </source>
</evidence>
<gene>
    <name evidence="1" type="ORF">E1I98_02530</name>
    <name evidence="2" type="ORF">QNN11_15080</name>
</gene>
<name>A0A413GSX2_9BACT</name>
<evidence type="ECO:0000313" key="2">
    <source>
        <dbReference type="EMBL" id="WHX08767.1"/>
    </source>
</evidence>
<dbReference type="RefSeq" id="WP_118037895.1">
    <property type="nucleotide sequence ID" value="NZ_CAXSLT010000010.1"/>
</dbReference>
<dbReference type="AlphaFoldDB" id="A0A413GSX2"/>
<proteinExistence type="predicted"/>
<sequence>MIVYVTGFEQIDSSFFLSSTFENALLTGVPAVTGLPVIPFQFPPLCIFTPSCEGRRIYR</sequence>
<protein>
    <submittedName>
        <fullName evidence="1">Uncharacterized protein</fullName>
    </submittedName>
</protein>
<accession>A0A413GSX2</accession>
<dbReference type="Proteomes" id="UP001177934">
    <property type="component" value="Chromosome"/>
</dbReference>
<organism evidence="1 3">
    <name type="scientific">Phocaeicola dorei</name>
    <dbReference type="NCBI Taxonomy" id="357276"/>
    <lineage>
        <taxon>Bacteria</taxon>
        <taxon>Pseudomonadati</taxon>
        <taxon>Bacteroidota</taxon>
        <taxon>Bacteroidia</taxon>
        <taxon>Bacteroidales</taxon>
        <taxon>Bacteroidaceae</taxon>
        <taxon>Phocaeicola</taxon>
    </lineage>
</organism>
<evidence type="ECO:0000313" key="3">
    <source>
        <dbReference type="Proteomes" id="UP000294527"/>
    </source>
</evidence>
<reference evidence="2" key="2">
    <citation type="journal article" date="2023" name="Nat. Commun.">
        <title>Identification of a novel Human Milk Oligosaccharides utilization cluster in the infant gut commensal Bacteroides dorei.</title>
        <authorList>
            <person name="Kijner S."/>
            <person name="Ennis D."/>
            <person name="Shmorak S."/>
            <person name="Florentin A."/>
            <person name="Yassour M."/>
        </authorList>
    </citation>
    <scope>NUCLEOTIDE SEQUENCE</scope>
    <source>
        <strain evidence="2">2</strain>
    </source>
</reference>
<dbReference type="EMBL" id="SLTU01000001">
    <property type="protein sequence ID" value="TDA75330.1"/>
    <property type="molecule type" value="Genomic_DNA"/>
</dbReference>
<dbReference type="Proteomes" id="UP000294527">
    <property type="component" value="Unassembled WGS sequence"/>
</dbReference>
<reference evidence="1 3" key="1">
    <citation type="journal article" date="2019" name="Nat. Microbiol.">
        <title>Genomic variation and strain-specific functional adaptation in the human gut microbiome during early life.</title>
        <authorList>
            <person name="Vatanen T."/>
            <person name="Plichta D.R."/>
            <person name="Somani J."/>
            <person name="Munch P.C."/>
            <person name="Arthur T.D."/>
            <person name="Hall A.B."/>
            <person name="Rudolf S."/>
            <person name="Oakeley E.J."/>
            <person name="Ke X."/>
            <person name="Young R.A."/>
            <person name="Haiser H.J."/>
            <person name="Kolde R."/>
            <person name="Yassour M."/>
            <person name="Luopajarvi K."/>
            <person name="Siljander H."/>
            <person name="Virtanen S.M."/>
            <person name="Ilonen J."/>
            <person name="Uibo R."/>
            <person name="Tillmann V."/>
            <person name="Mokurov S."/>
            <person name="Dorshakova N."/>
            <person name="Porter J.A."/>
            <person name="McHardy A.C."/>
            <person name="Lahdesmaki H."/>
            <person name="Vlamakis H."/>
            <person name="Huttenhower C."/>
            <person name="Knip M."/>
            <person name="Xavier R.J."/>
        </authorList>
    </citation>
    <scope>NUCLEOTIDE SEQUENCE [LARGE SCALE GENOMIC DNA]</scope>
    <source>
        <strain evidence="1 3">RJX1047</strain>
    </source>
</reference>